<comment type="caution">
    <text evidence="1">The sequence shown here is derived from an EMBL/GenBank/DDBJ whole genome shotgun (WGS) entry which is preliminary data.</text>
</comment>
<protein>
    <submittedName>
        <fullName evidence="1">Uncharacterized protein</fullName>
    </submittedName>
</protein>
<dbReference type="Proteomes" id="UP000267464">
    <property type="component" value="Unassembled WGS sequence"/>
</dbReference>
<evidence type="ECO:0000313" key="2">
    <source>
        <dbReference type="Proteomes" id="UP000267464"/>
    </source>
</evidence>
<proteinExistence type="predicted"/>
<keyword evidence="2" id="KW-1185">Reference proteome</keyword>
<dbReference type="AlphaFoldDB" id="A0A3N7JWT7"/>
<organism evidence="1 2">
    <name type="scientific">Piscinibacter terrae</name>
    <dbReference type="NCBI Taxonomy" id="2496871"/>
    <lineage>
        <taxon>Bacteria</taxon>
        <taxon>Pseudomonadati</taxon>
        <taxon>Pseudomonadota</taxon>
        <taxon>Betaproteobacteria</taxon>
        <taxon>Burkholderiales</taxon>
        <taxon>Sphaerotilaceae</taxon>
        <taxon>Piscinibacter</taxon>
    </lineage>
</organism>
<sequence>MVGKEDKLNGESRQGTIGSQVAELFQEPRTHLGIQSIEIQCIGIKMMVQRQCLIGSKFSHTLPAAPCRFIGVESIQYNRPIH</sequence>
<accession>A0A3N7JWT7</accession>
<dbReference type="EMBL" id="QUSW01000005">
    <property type="protein sequence ID" value="RQP23335.1"/>
    <property type="molecule type" value="Genomic_DNA"/>
</dbReference>
<reference evidence="1 2" key="1">
    <citation type="submission" date="2018-08" db="EMBL/GenBank/DDBJ databases">
        <authorList>
            <person name="Khan S.A."/>
            <person name="Jeon C.O."/>
            <person name="Chun B.H."/>
            <person name="Jeong S.E."/>
        </authorList>
    </citation>
    <scope>NUCLEOTIDE SEQUENCE [LARGE SCALE GENOMIC DNA]</scope>
    <source>
        <strain evidence="1 2">S-16</strain>
    </source>
</reference>
<name>A0A3N7JWT7_9BURK</name>
<reference evidence="1 2" key="2">
    <citation type="submission" date="2018-12" db="EMBL/GenBank/DDBJ databases">
        <title>Rhizobacter gummiphilus sp. nov., a rubber-degrading bacterium isolated from the soil of a botanical garden in Japan.</title>
        <authorList>
            <person name="Shunsuke S.S."/>
        </authorList>
    </citation>
    <scope>NUCLEOTIDE SEQUENCE [LARGE SCALE GENOMIC DNA]</scope>
    <source>
        <strain evidence="1 2">S-16</strain>
    </source>
</reference>
<gene>
    <name evidence="1" type="ORF">DZC73_19765</name>
</gene>
<evidence type="ECO:0000313" key="1">
    <source>
        <dbReference type="EMBL" id="RQP23335.1"/>
    </source>
</evidence>